<keyword evidence="3" id="KW-1185">Reference proteome</keyword>
<evidence type="ECO:0000256" key="1">
    <source>
        <dbReference type="SAM" id="Phobius"/>
    </source>
</evidence>
<proteinExistence type="predicted"/>
<organism evidence="2 3">
    <name type="scientific">Dissophora globulifera</name>
    <dbReference type="NCBI Taxonomy" id="979702"/>
    <lineage>
        <taxon>Eukaryota</taxon>
        <taxon>Fungi</taxon>
        <taxon>Fungi incertae sedis</taxon>
        <taxon>Mucoromycota</taxon>
        <taxon>Mortierellomycotina</taxon>
        <taxon>Mortierellomycetes</taxon>
        <taxon>Mortierellales</taxon>
        <taxon>Mortierellaceae</taxon>
        <taxon>Dissophora</taxon>
    </lineage>
</organism>
<reference evidence="2" key="1">
    <citation type="journal article" date="2020" name="Fungal Divers.">
        <title>Resolving the Mortierellaceae phylogeny through synthesis of multi-gene phylogenetics and phylogenomics.</title>
        <authorList>
            <person name="Vandepol N."/>
            <person name="Liber J."/>
            <person name="Desiro A."/>
            <person name="Na H."/>
            <person name="Kennedy M."/>
            <person name="Barry K."/>
            <person name="Grigoriev I.V."/>
            <person name="Miller A.N."/>
            <person name="O'Donnell K."/>
            <person name="Stajich J.E."/>
            <person name="Bonito G."/>
        </authorList>
    </citation>
    <scope>NUCLEOTIDE SEQUENCE</scope>
    <source>
        <strain evidence="2">REB-010B</strain>
    </source>
</reference>
<evidence type="ECO:0000313" key="2">
    <source>
        <dbReference type="EMBL" id="KAG0325575.1"/>
    </source>
</evidence>
<protein>
    <recommendedName>
        <fullName evidence="4">Ion transport domain-containing protein</fullName>
    </recommendedName>
</protein>
<evidence type="ECO:0000313" key="3">
    <source>
        <dbReference type="Proteomes" id="UP000738325"/>
    </source>
</evidence>
<keyword evidence="1" id="KW-1133">Transmembrane helix</keyword>
<comment type="caution">
    <text evidence="2">The sequence shown here is derived from an EMBL/GenBank/DDBJ whole genome shotgun (WGS) entry which is preliminary data.</text>
</comment>
<dbReference type="OrthoDB" id="2377581at2759"/>
<name>A0A9P6RPS7_9FUNG</name>
<keyword evidence="1" id="KW-0812">Transmembrane</keyword>
<evidence type="ECO:0008006" key="4">
    <source>
        <dbReference type="Google" id="ProtNLM"/>
    </source>
</evidence>
<dbReference type="EMBL" id="JAAAIP010000109">
    <property type="protein sequence ID" value="KAG0325575.1"/>
    <property type="molecule type" value="Genomic_DNA"/>
</dbReference>
<gene>
    <name evidence="2" type="ORF">BGZ99_000458</name>
</gene>
<dbReference type="AlphaFoldDB" id="A0A9P6RPS7"/>
<accession>A0A9P6RPS7</accession>
<dbReference type="Proteomes" id="UP000738325">
    <property type="component" value="Unassembled WGS sequence"/>
</dbReference>
<keyword evidence="1" id="KW-0472">Membrane</keyword>
<sequence length="227" mass="25790">MSANAADFPYHFAKALSATYFFMGGRYDPVADKFTSSDVSFHIMMALYVFFTVILMLNVLIALINVAFTTGDDNDIWHLVLLESRLHYVSNAENMSFRIPGMRGTHDWFPQEIYYTATHKEVQKFTQKYLEEVGEDPTAAKPFPEVQGRAATAEKPPEFVKMLDKAASATAAAAATSERTRDIDYHLKTLQKDFTTSLAQIRSEADERQKELQQQLTELRDLLTARQ</sequence>
<feature type="transmembrane region" description="Helical" evidence="1">
    <location>
        <begin position="43"/>
        <end position="68"/>
    </location>
</feature>